<comment type="caution">
    <text evidence="2">The sequence shown here is derived from an EMBL/GenBank/DDBJ whole genome shotgun (WGS) entry which is preliminary data.</text>
</comment>
<name>A0A2T9YLI5_9FUNG</name>
<dbReference type="AlphaFoldDB" id="A0A2T9YLI5"/>
<evidence type="ECO:0000256" key="1">
    <source>
        <dbReference type="SAM" id="MobiDB-lite"/>
    </source>
</evidence>
<sequence>MGHGEHISKLNSRYRRSLGKNCTISNAQTYTEVMKEAERLVKLKNKHKYFNVKTAGQVKNPEKVLISQAESVKMGTPIQTKAKSFAKIVEQKGISLLNAELNQNPTNNQSKVGIIKICKETGDTTKIAAAANKRMRLETILGEDYTPKVATNNYSSNNGTGSNIRALDDKNTEDEPEPVIYILLEAENRILPVFLDIGAANYIINRSLVNDMSLPKFKPKTPFRYSQPVGHHS</sequence>
<evidence type="ECO:0000313" key="3">
    <source>
        <dbReference type="Proteomes" id="UP000245383"/>
    </source>
</evidence>
<feature type="compositionally biased region" description="Low complexity" evidence="1">
    <location>
        <begin position="151"/>
        <end position="163"/>
    </location>
</feature>
<evidence type="ECO:0000313" key="2">
    <source>
        <dbReference type="EMBL" id="PVU93179.1"/>
    </source>
</evidence>
<gene>
    <name evidence="2" type="ORF">BB561_003428</name>
</gene>
<proteinExistence type="predicted"/>
<accession>A0A2T9YLI5</accession>
<dbReference type="EMBL" id="MBFR01000136">
    <property type="protein sequence ID" value="PVU93179.1"/>
    <property type="molecule type" value="Genomic_DNA"/>
</dbReference>
<protein>
    <recommendedName>
        <fullName evidence="4">Aspartic peptidase DDI1-type domain-containing protein</fullName>
    </recommendedName>
</protein>
<evidence type="ECO:0008006" key="4">
    <source>
        <dbReference type="Google" id="ProtNLM"/>
    </source>
</evidence>
<reference evidence="2 3" key="1">
    <citation type="journal article" date="2018" name="MBio">
        <title>Comparative Genomics Reveals the Core Gene Toolbox for the Fungus-Insect Symbiosis.</title>
        <authorList>
            <person name="Wang Y."/>
            <person name="Stata M."/>
            <person name="Wang W."/>
            <person name="Stajich J.E."/>
            <person name="White M.M."/>
            <person name="Moncalvo J.M."/>
        </authorList>
    </citation>
    <scope>NUCLEOTIDE SEQUENCE [LARGE SCALE GENOMIC DNA]</scope>
    <source>
        <strain evidence="2 3">SWE-8-4</strain>
    </source>
</reference>
<keyword evidence="3" id="KW-1185">Reference proteome</keyword>
<feature type="region of interest" description="Disordered" evidence="1">
    <location>
        <begin position="151"/>
        <end position="171"/>
    </location>
</feature>
<organism evidence="2 3">
    <name type="scientific">Smittium simulii</name>
    <dbReference type="NCBI Taxonomy" id="133385"/>
    <lineage>
        <taxon>Eukaryota</taxon>
        <taxon>Fungi</taxon>
        <taxon>Fungi incertae sedis</taxon>
        <taxon>Zoopagomycota</taxon>
        <taxon>Kickxellomycotina</taxon>
        <taxon>Harpellomycetes</taxon>
        <taxon>Harpellales</taxon>
        <taxon>Legeriomycetaceae</taxon>
        <taxon>Smittium</taxon>
    </lineage>
</organism>
<dbReference type="Proteomes" id="UP000245383">
    <property type="component" value="Unassembled WGS sequence"/>
</dbReference>